<evidence type="ECO:0000313" key="4">
    <source>
        <dbReference type="Proteomes" id="UP000702425"/>
    </source>
</evidence>
<feature type="region of interest" description="Disordered" evidence="1">
    <location>
        <begin position="33"/>
        <end position="81"/>
    </location>
</feature>
<protein>
    <submittedName>
        <fullName evidence="3">Uncharacterized protein</fullName>
    </submittedName>
</protein>
<dbReference type="RefSeq" id="WP_172190269.1">
    <property type="nucleotide sequence ID" value="NZ_CAWPPK010000299.1"/>
</dbReference>
<evidence type="ECO:0000256" key="1">
    <source>
        <dbReference type="SAM" id="MobiDB-lite"/>
    </source>
</evidence>
<keyword evidence="2" id="KW-1133">Transmembrane helix</keyword>
<accession>A0ABX2D136</accession>
<reference evidence="3 4" key="1">
    <citation type="journal article" date="2020" name="Sci. Rep.">
        <title>A novel cyanobacterial geosmin producer, revising GeoA distribution and dispersion patterns in Bacteria.</title>
        <authorList>
            <person name="Churro C."/>
            <person name="Semedo-Aguiar A.P."/>
            <person name="Silva A.D."/>
            <person name="Pereira-Leal J.B."/>
            <person name="Leite R.B."/>
        </authorList>
    </citation>
    <scope>NUCLEOTIDE SEQUENCE [LARGE SCALE GENOMIC DNA]</scope>
    <source>
        <strain evidence="3 4">IPMA8</strain>
    </source>
</reference>
<dbReference type="EMBL" id="SRRZ01000082">
    <property type="protein sequence ID" value="NQE36357.1"/>
    <property type="molecule type" value="Genomic_DNA"/>
</dbReference>
<comment type="caution">
    <text evidence="3">The sequence shown here is derived from an EMBL/GenBank/DDBJ whole genome shotgun (WGS) entry which is preliminary data.</text>
</comment>
<proteinExistence type="predicted"/>
<evidence type="ECO:0000256" key="2">
    <source>
        <dbReference type="SAM" id="Phobius"/>
    </source>
</evidence>
<keyword evidence="2" id="KW-0812">Transmembrane</keyword>
<dbReference type="Proteomes" id="UP000702425">
    <property type="component" value="Unassembled WGS sequence"/>
</dbReference>
<evidence type="ECO:0000313" key="3">
    <source>
        <dbReference type="EMBL" id="NQE36357.1"/>
    </source>
</evidence>
<feature type="transmembrane region" description="Helical" evidence="2">
    <location>
        <begin position="6"/>
        <end position="25"/>
    </location>
</feature>
<sequence length="192" mass="20517">MKLKIYQIVIGVSILLFTGMFLGRFEITISNGSNRPSDLPSPATALPPTPPVSGVATASADTAKKPKPDSIPTPPESEEELLSSIPANINATGSLRVSNRSEHPVRVALLSKRQAEKSYGKPAHWDFAPGEGGGKGLMLSLPEGKLQIKQGDILVVFAQDGSRRYWGPYVAGETASPAWNSTTGEWQLILQP</sequence>
<keyword evidence="2" id="KW-0472">Membrane</keyword>
<name>A0ABX2D136_9CYAN</name>
<gene>
    <name evidence="3" type="ORF">E5S67_04122</name>
</gene>
<keyword evidence="4" id="KW-1185">Reference proteome</keyword>
<organism evidence="3 4">
    <name type="scientific">Microcoleus asticus IPMA8</name>
    <dbReference type="NCBI Taxonomy" id="2563858"/>
    <lineage>
        <taxon>Bacteria</taxon>
        <taxon>Bacillati</taxon>
        <taxon>Cyanobacteriota</taxon>
        <taxon>Cyanophyceae</taxon>
        <taxon>Oscillatoriophycideae</taxon>
        <taxon>Oscillatoriales</taxon>
        <taxon>Microcoleaceae</taxon>
        <taxon>Microcoleus</taxon>
        <taxon>Microcoleus asticus</taxon>
    </lineage>
</organism>